<dbReference type="GO" id="GO:0071555">
    <property type="term" value="P:cell wall organization"/>
    <property type="evidence" value="ECO:0007669"/>
    <property type="project" value="UniProtKB-KW"/>
</dbReference>
<dbReference type="PaxDb" id="284590-Q6CXP7"/>
<evidence type="ECO:0000256" key="1">
    <source>
        <dbReference type="ARBA" id="ARBA00000382"/>
    </source>
</evidence>
<keyword evidence="6" id="KW-0326">Glycosidase</keyword>
<dbReference type="PANTHER" id="PTHR31737:SF3">
    <property type="entry name" value="CELL WALL PROTEIN YJL171C"/>
    <property type="match status" value="1"/>
</dbReference>
<dbReference type="GO" id="GO:0042973">
    <property type="term" value="F:glucan endo-1,3-beta-D-glucosidase activity"/>
    <property type="evidence" value="ECO:0007669"/>
    <property type="project" value="UniProtKB-EC"/>
</dbReference>
<evidence type="ECO:0000256" key="8">
    <source>
        <dbReference type="SAM" id="SignalP"/>
    </source>
</evidence>
<dbReference type="Proteomes" id="UP000000598">
    <property type="component" value="Chromosome A"/>
</dbReference>
<dbReference type="KEGG" id="kla:KLLA0_A06556g"/>
<keyword evidence="4 8" id="KW-0732">Signal</keyword>
<dbReference type="InterPro" id="IPR018807">
    <property type="entry name" value="YJL171C/Tos1_N"/>
</dbReference>
<evidence type="ECO:0000256" key="6">
    <source>
        <dbReference type="ARBA" id="ARBA00023295"/>
    </source>
</evidence>
<proteinExistence type="inferred from homology"/>
<evidence type="ECO:0000256" key="5">
    <source>
        <dbReference type="ARBA" id="ARBA00022801"/>
    </source>
</evidence>
<accession>Q6CXP7</accession>
<dbReference type="EC" id="3.2.1.39" evidence="3"/>
<feature type="domain" description="Cell wall protein YJL171C/Tos1 N-terminal" evidence="10">
    <location>
        <begin position="31"/>
        <end position="95"/>
    </location>
</feature>
<evidence type="ECO:0000256" key="4">
    <source>
        <dbReference type="ARBA" id="ARBA00022729"/>
    </source>
</evidence>
<evidence type="ECO:0000256" key="7">
    <source>
        <dbReference type="ARBA" id="ARBA00023316"/>
    </source>
</evidence>
<dbReference type="GO" id="GO:0009277">
    <property type="term" value="C:fungal-type cell wall"/>
    <property type="evidence" value="ECO:0007669"/>
    <property type="project" value="TreeGrafter"/>
</dbReference>
<evidence type="ECO:0000259" key="10">
    <source>
        <dbReference type="Pfam" id="PF10290"/>
    </source>
</evidence>
<sequence length="399" mass="42838">MVQALDILASLFAVATVAAQSSNQVQSYNLIEFGNVGFTGSYTNVKKISDAEEDSCSCTVGDRVWFSGDNAPLNEALSVHLRGPLSLSKFAFYTSPSFDINDSSSTSWSREAYYDSTSQTAENVTFLTGAGDSSPCLGKALTFASENGTGKADDSTILESNNLLASDEEVIIFSNVSCPKSGYDKGCGVYRSGIPAYYGFEGDTKMFLFEFTMPTATEKNSSSIDYYDMPAIWLLNDHIPRTAQYPSSSSSNCSCWASGCGEFDIFEVMNGTEKNHLYSTFHTFQGIEDLGTGIQAGGYIARDTSATMKGGVLFDSSGNTVVFMSNDTVFDSSIDYDTINTLISNIDDDETYSTELATISATAPTSTSKSGAAIMIKPSAGTIRYLLLSALMSVFNLMV</sequence>
<evidence type="ECO:0000313" key="12">
    <source>
        <dbReference type="Proteomes" id="UP000000598"/>
    </source>
</evidence>
<feature type="domain" description="Cell wall protein YJL171C/Tos1 C-terminal" evidence="9">
    <location>
        <begin position="107"/>
        <end position="341"/>
    </location>
</feature>
<dbReference type="Pfam" id="PF10290">
    <property type="entry name" value="YJL171C_Tos1_N"/>
    <property type="match status" value="1"/>
</dbReference>
<dbReference type="Pfam" id="PF10287">
    <property type="entry name" value="YJL171C_Tos1_C"/>
    <property type="match status" value="1"/>
</dbReference>
<name>Q6CXP7_KLULA</name>
<comment type="catalytic activity">
    <reaction evidence="1">
        <text>Hydrolysis of (1-&gt;3)-beta-D-glucosidic linkages in (1-&gt;3)-beta-D-glucans.</text>
        <dbReference type="EC" id="3.2.1.39"/>
    </reaction>
</comment>
<feature type="signal peptide" evidence="8">
    <location>
        <begin position="1"/>
        <end position="19"/>
    </location>
</feature>
<dbReference type="eggNOG" id="ENOG502QSTV">
    <property type="taxonomic scope" value="Eukaryota"/>
</dbReference>
<organism evidence="11 12">
    <name type="scientific">Kluyveromyces lactis (strain ATCC 8585 / CBS 2359 / DSM 70799 / NBRC 1267 / NRRL Y-1140 / WM37)</name>
    <name type="common">Yeast</name>
    <name type="synonym">Candida sphaerica</name>
    <dbReference type="NCBI Taxonomy" id="284590"/>
    <lineage>
        <taxon>Eukaryota</taxon>
        <taxon>Fungi</taxon>
        <taxon>Dikarya</taxon>
        <taxon>Ascomycota</taxon>
        <taxon>Saccharomycotina</taxon>
        <taxon>Saccharomycetes</taxon>
        <taxon>Saccharomycetales</taxon>
        <taxon>Saccharomycetaceae</taxon>
        <taxon>Kluyveromyces</taxon>
    </lineage>
</organism>
<keyword evidence="12" id="KW-1185">Reference proteome</keyword>
<gene>
    <name evidence="11" type="ORF">KLLA0_A06556g</name>
</gene>
<dbReference type="FunCoup" id="Q6CXP7">
    <property type="interactions" value="2"/>
</dbReference>
<keyword evidence="5" id="KW-0378">Hydrolase</keyword>
<dbReference type="InterPro" id="IPR018805">
    <property type="entry name" value="YJL171C/Tos1_C"/>
</dbReference>
<evidence type="ECO:0000259" key="9">
    <source>
        <dbReference type="Pfam" id="PF10287"/>
    </source>
</evidence>
<evidence type="ECO:0000256" key="2">
    <source>
        <dbReference type="ARBA" id="ARBA00006055"/>
    </source>
</evidence>
<reference evidence="11 12" key="1">
    <citation type="journal article" date="2004" name="Nature">
        <title>Genome evolution in yeasts.</title>
        <authorList>
            <consortium name="Genolevures"/>
            <person name="Dujon B."/>
            <person name="Sherman D."/>
            <person name="Fischer G."/>
            <person name="Durrens P."/>
            <person name="Casaregola S."/>
            <person name="Lafontaine I."/>
            <person name="de Montigny J."/>
            <person name="Marck C."/>
            <person name="Neuveglise C."/>
            <person name="Talla E."/>
            <person name="Goffard N."/>
            <person name="Frangeul L."/>
            <person name="Aigle M."/>
            <person name="Anthouard V."/>
            <person name="Babour A."/>
            <person name="Barbe V."/>
            <person name="Barnay S."/>
            <person name="Blanchin S."/>
            <person name="Beckerich J.M."/>
            <person name="Beyne E."/>
            <person name="Bleykasten C."/>
            <person name="Boisrame A."/>
            <person name="Boyer J."/>
            <person name="Cattolico L."/>
            <person name="Confanioleri F."/>
            <person name="de Daruvar A."/>
            <person name="Despons L."/>
            <person name="Fabre E."/>
            <person name="Fairhead C."/>
            <person name="Ferry-Dumazet H."/>
            <person name="Groppi A."/>
            <person name="Hantraye F."/>
            <person name="Hennequin C."/>
            <person name="Jauniaux N."/>
            <person name="Joyet P."/>
            <person name="Kachouri R."/>
            <person name="Kerrest A."/>
            <person name="Koszul R."/>
            <person name="Lemaire M."/>
            <person name="Lesur I."/>
            <person name="Ma L."/>
            <person name="Muller H."/>
            <person name="Nicaud J.M."/>
            <person name="Nikolski M."/>
            <person name="Oztas S."/>
            <person name="Ozier-Kalogeropoulos O."/>
            <person name="Pellenz S."/>
            <person name="Potier S."/>
            <person name="Richard G.F."/>
            <person name="Straub M.L."/>
            <person name="Suleau A."/>
            <person name="Swennene D."/>
            <person name="Tekaia F."/>
            <person name="Wesolowski-Louvel M."/>
            <person name="Westhof E."/>
            <person name="Wirth B."/>
            <person name="Zeniou-Meyer M."/>
            <person name="Zivanovic I."/>
            <person name="Bolotin-Fukuhara M."/>
            <person name="Thierry A."/>
            <person name="Bouchier C."/>
            <person name="Caudron B."/>
            <person name="Scarpelli C."/>
            <person name="Gaillardin C."/>
            <person name="Weissenbach J."/>
            <person name="Wincker P."/>
            <person name="Souciet J.L."/>
        </authorList>
    </citation>
    <scope>NUCLEOTIDE SEQUENCE [LARGE SCALE GENOMIC DNA]</scope>
    <source>
        <strain evidence="12">ATCC 8585 / CBS 2359 / DSM 70799 / NBRC 1267 / NRRL Y-1140 / WM37</strain>
    </source>
</reference>
<comment type="similarity">
    <text evidence="2">Belongs to the PGA52 family.</text>
</comment>
<dbReference type="HOGENOM" id="CLU_030276_4_0_1"/>
<evidence type="ECO:0000313" key="11">
    <source>
        <dbReference type="EMBL" id="CAH02880.1"/>
    </source>
</evidence>
<keyword evidence="7" id="KW-0961">Cell wall biogenesis/degradation</keyword>
<dbReference type="AlphaFoldDB" id="Q6CXP7"/>
<dbReference type="PANTHER" id="PTHR31737">
    <property type="entry name" value="PROTEIN TOS1"/>
    <property type="match status" value="1"/>
</dbReference>
<evidence type="ECO:0000256" key="3">
    <source>
        <dbReference type="ARBA" id="ARBA00012780"/>
    </source>
</evidence>
<feature type="chain" id="PRO_5004271780" description="glucan endo-1,3-beta-D-glucosidase" evidence="8">
    <location>
        <begin position="20"/>
        <end position="399"/>
    </location>
</feature>
<dbReference type="InParanoid" id="Q6CXP7"/>
<dbReference type="OMA" id="STIHDYQ"/>
<protein>
    <recommendedName>
        <fullName evidence="3">glucan endo-1,3-beta-D-glucosidase</fullName>
        <ecNumber evidence="3">3.2.1.39</ecNumber>
    </recommendedName>
</protein>
<dbReference type="EMBL" id="CR382121">
    <property type="protein sequence ID" value="CAH02880.1"/>
    <property type="molecule type" value="Genomic_DNA"/>
</dbReference>